<dbReference type="RefSeq" id="WP_153718725.1">
    <property type="nucleotide sequence ID" value="NZ_WJPP01000001.1"/>
</dbReference>
<reference evidence="7 8" key="1">
    <citation type="submission" date="2019-11" db="EMBL/GenBank/DDBJ databases">
        <authorList>
            <person name="Zhang X.Y."/>
        </authorList>
    </citation>
    <scope>NUCLEOTIDE SEQUENCE [LARGE SCALE GENOMIC DNA]</scope>
    <source>
        <strain evidence="7 8">C176</strain>
    </source>
</reference>
<evidence type="ECO:0000256" key="4">
    <source>
        <dbReference type="ARBA" id="ARBA00023027"/>
    </source>
</evidence>
<keyword evidence="3" id="KW-0560">Oxidoreductase</keyword>
<organism evidence="7 8">
    <name type="scientific">Spiribacter salilacus</name>
    <dbReference type="NCBI Taxonomy" id="2664894"/>
    <lineage>
        <taxon>Bacteria</taxon>
        <taxon>Pseudomonadati</taxon>
        <taxon>Pseudomonadota</taxon>
        <taxon>Gammaproteobacteria</taxon>
        <taxon>Chromatiales</taxon>
        <taxon>Ectothiorhodospiraceae</taxon>
        <taxon>Spiribacter</taxon>
    </lineage>
</organism>
<feature type="domain" description="Alcohol dehydrogenase iron-type/glycerol dehydrogenase GldA" evidence="5">
    <location>
        <begin position="17"/>
        <end position="190"/>
    </location>
</feature>
<dbReference type="InterPro" id="IPR056798">
    <property type="entry name" value="ADH_Fe_C"/>
</dbReference>
<dbReference type="FunFam" id="3.40.50.1970:FF:000003">
    <property type="entry name" value="Alcohol dehydrogenase, iron-containing"/>
    <property type="match status" value="1"/>
</dbReference>
<dbReference type="InterPro" id="IPR039697">
    <property type="entry name" value="Alcohol_dehydrogenase_Fe"/>
</dbReference>
<evidence type="ECO:0000259" key="5">
    <source>
        <dbReference type="Pfam" id="PF00465"/>
    </source>
</evidence>
<dbReference type="EMBL" id="WJPP01000001">
    <property type="protein sequence ID" value="MRH77693.1"/>
    <property type="molecule type" value="Genomic_DNA"/>
</dbReference>
<dbReference type="GO" id="GO:0046872">
    <property type="term" value="F:metal ion binding"/>
    <property type="evidence" value="ECO:0007669"/>
    <property type="project" value="InterPro"/>
</dbReference>
<dbReference type="SUPFAM" id="SSF56796">
    <property type="entry name" value="Dehydroquinate synthase-like"/>
    <property type="match status" value="1"/>
</dbReference>
<gene>
    <name evidence="7" type="ORF">GH984_03140</name>
</gene>
<evidence type="ECO:0000256" key="2">
    <source>
        <dbReference type="ARBA" id="ARBA00007358"/>
    </source>
</evidence>
<dbReference type="PANTHER" id="PTHR11496:SF102">
    <property type="entry name" value="ALCOHOL DEHYDROGENASE 4"/>
    <property type="match status" value="1"/>
</dbReference>
<evidence type="ECO:0000259" key="6">
    <source>
        <dbReference type="Pfam" id="PF25137"/>
    </source>
</evidence>
<proteinExistence type="inferred from homology"/>
<feature type="domain" description="Fe-containing alcohol dehydrogenase-like C-terminal" evidence="6">
    <location>
        <begin position="201"/>
        <end position="388"/>
    </location>
</feature>
<keyword evidence="4" id="KW-0520">NAD</keyword>
<dbReference type="Gene3D" id="1.20.1090.10">
    <property type="entry name" value="Dehydroquinate synthase-like - alpha domain"/>
    <property type="match status" value="1"/>
</dbReference>
<dbReference type="PANTHER" id="PTHR11496">
    <property type="entry name" value="ALCOHOL DEHYDROGENASE"/>
    <property type="match status" value="1"/>
</dbReference>
<protein>
    <submittedName>
        <fullName evidence="7">Iron-containing alcohol dehydrogenase</fullName>
    </submittedName>
</protein>
<evidence type="ECO:0000256" key="1">
    <source>
        <dbReference type="ARBA" id="ARBA00001962"/>
    </source>
</evidence>
<dbReference type="PROSITE" id="PS00913">
    <property type="entry name" value="ADH_IRON_1"/>
    <property type="match status" value="1"/>
</dbReference>
<dbReference type="Pfam" id="PF00465">
    <property type="entry name" value="Fe-ADH"/>
    <property type="match status" value="1"/>
</dbReference>
<dbReference type="CDD" id="cd14861">
    <property type="entry name" value="Fe-ADH-like"/>
    <property type="match status" value="1"/>
</dbReference>
<dbReference type="PROSITE" id="PS00060">
    <property type="entry name" value="ADH_IRON_2"/>
    <property type="match status" value="1"/>
</dbReference>
<dbReference type="InterPro" id="IPR018211">
    <property type="entry name" value="ADH_Fe_CS"/>
</dbReference>
<comment type="cofactor">
    <cofactor evidence="1">
        <name>Fe cation</name>
        <dbReference type="ChEBI" id="CHEBI:24875"/>
    </cofactor>
</comment>
<evidence type="ECO:0000256" key="3">
    <source>
        <dbReference type="ARBA" id="ARBA00023002"/>
    </source>
</evidence>
<dbReference type="Pfam" id="PF25137">
    <property type="entry name" value="ADH_Fe_C"/>
    <property type="match status" value="1"/>
</dbReference>
<comment type="similarity">
    <text evidence="2">Belongs to the iron-containing alcohol dehydrogenase family.</text>
</comment>
<evidence type="ECO:0000313" key="8">
    <source>
        <dbReference type="Proteomes" id="UP000433788"/>
    </source>
</evidence>
<evidence type="ECO:0000313" key="7">
    <source>
        <dbReference type="EMBL" id="MRH77693.1"/>
    </source>
</evidence>
<keyword evidence="8" id="KW-1185">Reference proteome</keyword>
<dbReference type="Proteomes" id="UP000433788">
    <property type="component" value="Unassembled WGS sequence"/>
</dbReference>
<dbReference type="GO" id="GO:0004022">
    <property type="term" value="F:alcohol dehydrogenase (NAD+) activity"/>
    <property type="evidence" value="ECO:0007669"/>
    <property type="project" value="TreeGrafter"/>
</dbReference>
<name>A0A6N7QQM5_9GAMM</name>
<dbReference type="AlphaFoldDB" id="A0A6N7QQM5"/>
<dbReference type="InterPro" id="IPR001670">
    <property type="entry name" value="ADH_Fe/GldA"/>
</dbReference>
<dbReference type="Gene3D" id="3.40.50.1970">
    <property type="match status" value="1"/>
</dbReference>
<sequence>MTNAFDPAAVTGNWGFPNQILVGPGRLSELAQVCSDLGITNPLVVTDPGLRELPPVHETMQTLDKAGVKSALFSDVDGNPVDSNVDAGVTAYQQGSHDGVIAIGGGSALDVGKAIALMLGQNRPIWDFEDIGDYWKRANPDVIAPVIAIPTTAGTGSEVGRASVITNTQTHRKVIIFHPLMLPKTVILDPELTVGLPAGLTAATGMDAFVHCFEAWCAPGFHPMADGIALEGMRLVAEALPKATSHGADLEARTKMLAAASMGAVAFQKGLGGVHAIAHPVGARFGTHHGLTNAVILPYMMLHNRPEIEDRMYPIARTLGLKAESFDAVLDWVLTFREQLGIPHTLSDLDVDLALADEIGALAAVDPPAMSNPRKLSAEEYTQVFSAAVTGQLKR</sequence>
<comment type="caution">
    <text evidence="7">The sequence shown here is derived from an EMBL/GenBank/DDBJ whole genome shotgun (WGS) entry which is preliminary data.</text>
</comment>
<accession>A0A6N7QQM5</accession>
<dbReference type="FunFam" id="1.20.1090.10:FF:000001">
    <property type="entry name" value="Aldehyde-alcohol dehydrogenase"/>
    <property type="match status" value="1"/>
</dbReference>